<comment type="similarity">
    <text evidence="2">Belongs to the EamA transporter family.</text>
</comment>
<feature type="transmembrane region" description="Helical" evidence="3">
    <location>
        <begin position="38"/>
        <end position="58"/>
    </location>
</feature>
<evidence type="ECO:0000256" key="3">
    <source>
        <dbReference type="SAM" id="Phobius"/>
    </source>
</evidence>
<accession>A0A4Z0GZB3</accession>
<feature type="transmembrane region" description="Helical" evidence="3">
    <location>
        <begin position="148"/>
        <end position="170"/>
    </location>
</feature>
<dbReference type="STRING" id="192814.GCA_900166575_03661"/>
<evidence type="ECO:0000313" key="6">
    <source>
        <dbReference type="Proteomes" id="UP000297982"/>
    </source>
</evidence>
<feature type="domain" description="EamA" evidence="4">
    <location>
        <begin position="152"/>
        <end position="286"/>
    </location>
</feature>
<feature type="transmembrane region" description="Helical" evidence="3">
    <location>
        <begin position="7"/>
        <end position="26"/>
    </location>
</feature>
<keyword evidence="3" id="KW-0812">Transmembrane</keyword>
<feature type="transmembrane region" description="Helical" evidence="3">
    <location>
        <begin position="244"/>
        <end position="263"/>
    </location>
</feature>
<gene>
    <name evidence="5" type="ORF">E4663_14475</name>
</gene>
<feature type="transmembrane region" description="Helical" evidence="3">
    <location>
        <begin position="182"/>
        <end position="201"/>
    </location>
</feature>
<evidence type="ECO:0000256" key="2">
    <source>
        <dbReference type="ARBA" id="ARBA00007362"/>
    </source>
</evidence>
<sequence length="304" mass="33567">MNKPPIHPYIILIIPVLAISTSAIFVKAAGDAPASMIAFYRLLLAVLIMLPYVVWKHLDELKQVTKKDWVLAMVSGVFLAFHFIFWFQSLQYTSVASSVVLVALQPVFAFVGTYLFFQERFSVGALLSLVITVTGSAIIGWGDFQVSGMALLGDILAIAGAMMVTGYFLVGQNLRSRLSLMTYTFIAYGMSAVTLLIYNLVTSQPFTGYDGSQWGIFLCLAIIPTFFGHSLFNWALKWLSTSTISMASLLEPIGASLLAYWLFGEIVSWSQWLGGAIVLFGLMMFIFSTTKKVKPKLTHNTTKS</sequence>
<feature type="transmembrane region" description="Helical" evidence="3">
    <location>
        <begin position="95"/>
        <end position="117"/>
    </location>
</feature>
<proteinExistence type="inferred from homology"/>
<comment type="subcellular location">
    <subcellularLocation>
        <location evidence="1">Endomembrane system</location>
        <topology evidence="1">Multi-pass membrane protein</topology>
    </subcellularLocation>
</comment>
<name>A0A4Z0GZB3_9BACI</name>
<dbReference type="PANTHER" id="PTHR22911:SF76">
    <property type="entry name" value="EAMA DOMAIN-CONTAINING PROTEIN"/>
    <property type="match status" value="1"/>
</dbReference>
<dbReference type="Pfam" id="PF00892">
    <property type="entry name" value="EamA"/>
    <property type="match status" value="2"/>
</dbReference>
<dbReference type="GO" id="GO:0016020">
    <property type="term" value="C:membrane"/>
    <property type="evidence" value="ECO:0007669"/>
    <property type="project" value="InterPro"/>
</dbReference>
<dbReference type="InterPro" id="IPR000620">
    <property type="entry name" value="EamA_dom"/>
</dbReference>
<dbReference type="AlphaFoldDB" id="A0A4Z0GZB3"/>
<protein>
    <submittedName>
        <fullName evidence="5">EamA family transporter</fullName>
    </submittedName>
</protein>
<organism evidence="5 6">
    <name type="scientific">Halobacillus salinus</name>
    <dbReference type="NCBI Taxonomy" id="192814"/>
    <lineage>
        <taxon>Bacteria</taxon>
        <taxon>Bacillati</taxon>
        <taxon>Bacillota</taxon>
        <taxon>Bacilli</taxon>
        <taxon>Bacillales</taxon>
        <taxon>Bacillaceae</taxon>
        <taxon>Halobacillus</taxon>
    </lineage>
</organism>
<evidence type="ECO:0000259" key="4">
    <source>
        <dbReference type="Pfam" id="PF00892"/>
    </source>
</evidence>
<keyword evidence="6" id="KW-1185">Reference proteome</keyword>
<dbReference type="InterPro" id="IPR037185">
    <property type="entry name" value="EmrE-like"/>
</dbReference>
<feature type="transmembrane region" description="Helical" evidence="3">
    <location>
        <begin position="213"/>
        <end position="232"/>
    </location>
</feature>
<feature type="domain" description="EamA" evidence="4">
    <location>
        <begin position="9"/>
        <end position="139"/>
    </location>
</feature>
<dbReference type="Proteomes" id="UP000297982">
    <property type="component" value="Unassembled WGS sequence"/>
</dbReference>
<dbReference type="EMBL" id="SRJC01000004">
    <property type="protein sequence ID" value="TGB01838.1"/>
    <property type="molecule type" value="Genomic_DNA"/>
</dbReference>
<feature type="transmembrane region" description="Helical" evidence="3">
    <location>
        <begin position="269"/>
        <end position="287"/>
    </location>
</feature>
<keyword evidence="3" id="KW-1133">Transmembrane helix</keyword>
<feature type="transmembrane region" description="Helical" evidence="3">
    <location>
        <begin position="70"/>
        <end position="89"/>
    </location>
</feature>
<evidence type="ECO:0000256" key="1">
    <source>
        <dbReference type="ARBA" id="ARBA00004127"/>
    </source>
</evidence>
<dbReference type="RefSeq" id="WP_135328148.1">
    <property type="nucleotide sequence ID" value="NZ_SRJC01000004.1"/>
</dbReference>
<evidence type="ECO:0000313" key="5">
    <source>
        <dbReference type="EMBL" id="TGB01838.1"/>
    </source>
</evidence>
<dbReference type="PANTHER" id="PTHR22911">
    <property type="entry name" value="ACYL-MALONYL CONDENSING ENZYME-RELATED"/>
    <property type="match status" value="1"/>
</dbReference>
<reference evidence="5 6" key="1">
    <citation type="journal article" date="2003" name="Int. J. Syst. Evol. Microbiol.">
        <title>Halobacillus salinus sp. nov., isolated from a salt lake on the coast of the East Sea in Korea.</title>
        <authorList>
            <person name="Yoon J.H."/>
            <person name="Kang K.H."/>
            <person name="Park Y.H."/>
        </authorList>
    </citation>
    <scope>NUCLEOTIDE SEQUENCE [LARGE SCALE GENOMIC DNA]</scope>
    <source>
        <strain evidence="5 6">HSL-3</strain>
    </source>
</reference>
<comment type="caution">
    <text evidence="5">The sequence shown here is derived from an EMBL/GenBank/DDBJ whole genome shotgun (WGS) entry which is preliminary data.</text>
</comment>
<dbReference type="SUPFAM" id="SSF103481">
    <property type="entry name" value="Multidrug resistance efflux transporter EmrE"/>
    <property type="match status" value="2"/>
</dbReference>
<keyword evidence="3" id="KW-0472">Membrane</keyword>
<feature type="transmembrane region" description="Helical" evidence="3">
    <location>
        <begin position="124"/>
        <end position="142"/>
    </location>
</feature>